<name>A0A2A2WQ58_9ACTN</name>
<reference evidence="2" key="1">
    <citation type="submission" date="2017-09" db="EMBL/GenBank/DDBJ databases">
        <authorList>
            <person name="Zhang Y."/>
            <person name="Huang X."/>
            <person name="Liu J."/>
            <person name="Lu L."/>
            <person name="Peng K."/>
        </authorList>
    </citation>
    <scope>NUCLEOTIDE SEQUENCE [LARGE SCALE GENOMIC DNA]</scope>
    <source>
        <strain evidence="2">S-XJ-1</strain>
    </source>
</reference>
<dbReference type="Proteomes" id="UP000218810">
    <property type="component" value="Unassembled WGS sequence"/>
</dbReference>
<accession>A0A2A2WQ58</accession>
<evidence type="ECO:0000313" key="1">
    <source>
        <dbReference type="EMBL" id="PAY23327.1"/>
    </source>
</evidence>
<organism evidence="1 2">
    <name type="scientific">Dietzia natronolimnaea</name>
    <dbReference type="NCBI Taxonomy" id="161920"/>
    <lineage>
        <taxon>Bacteria</taxon>
        <taxon>Bacillati</taxon>
        <taxon>Actinomycetota</taxon>
        <taxon>Actinomycetes</taxon>
        <taxon>Mycobacteriales</taxon>
        <taxon>Dietziaceae</taxon>
        <taxon>Dietzia</taxon>
    </lineage>
</organism>
<dbReference type="AlphaFoldDB" id="A0A2A2WQ58"/>
<dbReference type="EMBL" id="NTGA01000015">
    <property type="protein sequence ID" value="PAY23327.1"/>
    <property type="molecule type" value="Genomic_DNA"/>
</dbReference>
<comment type="caution">
    <text evidence="1">The sequence shown here is derived from an EMBL/GenBank/DDBJ whole genome shotgun (WGS) entry which is preliminary data.</text>
</comment>
<proteinExistence type="predicted"/>
<gene>
    <name evidence="1" type="ORF">CEY15_08375</name>
</gene>
<dbReference type="RefSeq" id="WP_095718046.1">
    <property type="nucleotide sequence ID" value="NZ_NTGA01000015.1"/>
</dbReference>
<protein>
    <recommendedName>
        <fullName evidence="3">FHA domain-containing protein</fullName>
    </recommendedName>
</protein>
<evidence type="ECO:0000313" key="2">
    <source>
        <dbReference type="Proteomes" id="UP000218810"/>
    </source>
</evidence>
<keyword evidence="2" id="KW-1185">Reference proteome</keyword>
<sequence>MSSVHVEFCGETISAPPGTEFVIGRDADLDVDDNPYLHRRFLVLVYDAGLWWLVNQGERLSATISSAADGLQAWLPPGARVPLVFGVTTVVFTAGPTTYEIGLRTEEPTFTSRYERVDERGESTIGETPLTASQRALIVALAEPVLRREGTGSSAVPPSAAAAARLGWPVTKFNRKLDNVCEKFARVGVRGLRGIEGAVASNRRARLVEYAVAAGVVTVADLPVLDEESARSAGREG</sequence>
<evidence type="ECO:0008006" key="3">
    <source>
        <dbReference type="Google" id="ProtNLM"/>
    </source>
</evidence>
<dbReference type="OrthoDB" id="5000691at2"/>